<feature type="domain" description="Glycosyltransferase subfamily 4-like N-terminal" evidence="2">
    <location>
        <begin position="16"/>
        <end position="171"/>
    </location>
</feature>
<dbReference type="Proteomes" id="UP000321574">
    <property type="component" value="Unassembled WGS sequence"/>
</dbReference>
<dbReference type="PANTHER" id="PTHR12526">
    <property type="entry name" value="GLYCOSYLTRANSFERASE"/>
    <property type="match status" value="1"/>
</dbReference>
<gene>
    <name evidence="3" type="ORF">FHP05_04620</name>
</gene>
<reference evidence="3 4" key="1">
    <citation type="submission" date="2019-06" db="EMBL/GenBank/DDBJ databases">
        <title>Cerasibacillus sp. nov., isolated from maize field.</title>
        <authorList>
            <person name="Lin S.-Y."/>
            <person name="Tsai C.-F."/>
            <person name="Young C.-C."/>
        </authorList>
    </citation>
    <scope>NUCLEOTIDE SEQUENCE [LARGE SCALE GENOMIC DNA]</scope>
    <source>
        <strain evidence="3 4">CC-CFT480</strain>
    </source>
</reference>
<evidence type="ECO:0000313" key="3">
    <source>
        <dbReference type="EMBL" id="TXL66671.1"/>
    </source>
</evidence>
<dbReference type="OrthoDB" id="9787617at2"/>
<protein>
    <submittedName>
        <fullName evidence="3">Glycosyltransferase</fullName>
    </submittedName>
</protein>
<feature type="domain" description="Glycosyl transferase family 1" evidence="1">
    <location>
        <begin position="191"/>
        <end position="350"/>
    </location>
</feature>
<dbReference type="Pfam" id="PF00534">
    <property type="entry name" value="Glycos_transf_1"/>
    <property type="match status" value="1"/>
</dbReference>
<dbReference type="PANTHER" id="PTHR12526:SF630">
    <property type="entry name" value="GLYCOSYLTRANSFERASE"/>
    <property type="match status" value="1"/>
</dbReference>
<dbReference type="SUPFAM" id="SSF53756">
    <property type="entry name" value="UDP-Glycosyltransferase/glycogen phosphorylase"/>
    <property type="match status" value="1"/>
</dbReference>
<keyword evidence="3" id="KW-0808">Transferase</keyword>
<dbReference type="EMBL" id="VDUW01000002">
    <property type="protein sequence ID" value="TXL66671.1"/>
    <property type="molecule type" value="Genomic_DNA"/>
</dbReference>
<dbReference type="RefSeq" id="WP_147666070.1">
    <property type="nucleotide sequence ID" value="NZ_VDUW01000002.1"/>
</dbReference>
<evidence type="ECO:0000259" key="2">
    <source>
        <dbReference type="Pfam" id="PF13439"/>
    </source>
</evidence>
<evidence type="ECO:0000313" key="4">
    <source>
        <dbReference type="Proteomes" id="UP000321574"/>
    </source>
</evidence>
<accession>A0A5C8NZW7</accession>
<dbReference type="InterPro" id="IPR001296">
    <property type="entry name" value="Glyco_trans_1"/>
</dbReference>
<dbReference type="Gene3D" id="3.40.50.2000">
    <property type="entry name" value="Glycogen Phosphorylase B"/>
    <property type="match status" value="2"/>
</dbReference>
<dbReference type="CDD" id="cd03811">
    <property type="entry name" value="GT4_GT28_WabH-like"/>
    <property type="match status" value="1"/>
</dbReference>
<dbReference type="GO" id="GO:0016757">
    <property type="term" value="F:glycosyltransferase activity"/>
    <property type="evidence" value="ECO:0007669"/>
    <property type="project" value="InterPro"/>
</dbReference>
<dbReference type="InterPro" id="IPR028098">
    <property type="entry name" value="Glyco_trans_4-like_N"/>
</dbReference>
<name>A0A5C8NZW7_9BACI</name>
<evidence type="ECO:0000259" key="1">
    <source>
        <dbReference type="Pfam" id="PF00534"/>
    </source>
</evidence>
<keyword evidence="4" id="KW-1185">Reference proteome</keyword>
<dbReference type="Pfam" id="PF13439">
    <property type="entry name" value="Glyco_transf_4"/>
    <property type="match status" value="1"/>
</dbReference>
<proteinExistence type="predicted"/>
<comment type="caution">
    <text evidence="3">The sequence shown here is derived from an EMBL/GenBank/DDBJ whole genome shotgun (WGS) entry which is preliminary data.</text>
</comment>
<sequence length="385" mass="43792">MKKVKIVFFIYQLGAGGAARTMLNILNNINREKFTPVLVTLDYEGNYEEHLNKDIKLVKLNTKRLRSAIFPLAKVIRREQADIVFSTIPNYNTIAILARLFSFTKAKNIVREAAYLGGSLKENVKLFAYGRLYRFASKVIALSNGVKENIVKRYKINENKIKVIYNPVDLENIHKKIETGIMPEEHAAVFQNSSQVIITAGRLVKDKDQQTLLKGFARLKEKTDTNIKLLILGEGKLEQELRQLAKELSIERDVFFLGFQQNPYMYFKQADLFVLTSIHEGFGHVLAEALAAGTPVVATNCKPGAVEVLEDGKYGRLIPVGDSESLAKEMLNILSLDEEEREQIKHRGQERAQHFDAHGIVEQYEEVFLQVMKHKINRITGDERA</sequence>
<organism evidence="3 4">
    <name type="scientific">Cerasibacillus terrae</name>
    <dbReference type="NCBI Taxonomy" id="2498845"/>
    <lineage>
        <taxon>Bacteria</taxon>
        <taxon>Bacillati</taxon>
        <taxon>Bacillota</taxon>
        <taxon>Bacilli</taxon>
        <taxon>Bacillales</taxon>
        <taxon>Bacillaceae</taxon>
        <taxon>Cerasibacillus</taxon>
    </lineage>
</organism>
<dbReference type="AlphaFoldDB" id="A0A5C8NZW7"/>